<comment type="function">
    <text evidence="3">Specifically catalyzes the cleavage of the D-lactyl ether substituent of MurNAc 6-phosphate, producing GlcNAc 6-phosphate and D-lactate.</text>
</comment>
<evidence type="ECO:0000259" key="4">
    <source>
        <dbReference type="PROSITE" id="PS51464"/>
    </source>
</evidence>
<feature type="domain" description="SIS" evidence="4">
    <location>
        <begin position="56"/>
        <end position="219"/>
    </location>
</feature>
<dbReference type="GO" id="GO:0097173">
    <property type="term" value="P:N-acetylmuramic acid catabolic process"/>
    <property type="evidence" value="ECO:0007669"/>
    <property type="project" value="UniProtKB-UniPathway"/>
</dbReference>
<gene>
    <name evidence="3 5" type="primary">murQ</name>
    <name evidence="5" type="ORF">H9Q80_07905</name>
</gene>
<dbReference type="FunFam" id="3.40.50.10490:FF:000014">
    <property type="entry name" value="N-acetylmuramic acid 6-phosphate etherase"/>
    <property type="match status" value="1"/>
</dbReference>
<dbReference type="InterPro" id="IPR001347">
    <property type="entry name" value="SIS_dom"/>
</dbReference>
<dbReference type="SUPFAM" id="SSF53697">
    <property type="entry name" value="SIS domain"/>
    <property type="match status" value="1"/>
</dbReference>
<dbReference type="HAMAP" id="MF_00068">
    <property type="entry name" value="MurQ"/>
    <property type="match status" value="1"/>
</dbReference>
<feature type="active site" description="Proton donor" evidence="3">
    <location>
        <position position="84"/>
    </location>
</feature>
<dbReference type="Gene3D" id="1.10.8.1080">
    <property type="match status" value="1"/>
</dbReference>
<comment type="similarity">
    <text evidence="3">Belongs to the GCKR-like family. MurNAc-6-P etherase subfamily.</text>
</comment>
<keyword evidence="2 3" id="KW-0119">Carbohydrate metabolism</keyword>
<dbReference type="EC" id="4.2.1.126" evidence="3"/>
<keyword evidence="6" id="KW-1185">Reference proteome</keyword>
<dbReference type="Pfam" id="PF22645">
    <property type="entry name" value="GKRP_SIS_N"/>
    <property type="match status" value="1"/>
</dbReference>
<evidence type="ECO:0000256" key="3">
    <source>
        <dbReference type="HAMAP-Rule" id="MF_00068"/>
    </source>
</evidence>
<protein>
    <recommendedName>
        <fullName evidence="3">N-acetylmuramic acid 6-phosphate etherase</fullName>
        <shortName evidence="3">MurNAc-6-P etherase</shortName>
        <ecNumber evidence="3">4.2.1.126</ecNumber>
    </recommendedName>
    <alternativeName>
        <fullName evidence="3">N-acetylmuramic acid 6-phosphate hydrolase</fullName>
    </alternativeName>
    <alternativeName>
        <fullName evidence="3">N-acetylmuramic acid 6-phosphate lyase</fullName>
    </alternativeName>
</protein>
<proteinExistence type="inferred from homology"/>
<accession>A0A7G9GSS1</accession>
<evidence type="ECO:0000313" key="5">
    <source>
        <dbReference type="EMBL" id="QNM13853.1"/>
    </source>
</evidence>
<evidence type="ECO:0000313" key="6">
    <source>
        <dbReference type="Proteomes" id="UP000515856"/>
    </source>
</evidence>
<dbReference type="InterPro" id="IPR040190">
    <property type="entry name" value="MURQ/GCKR"/>
</dbReference>
<comment type="miscellaneous">
    <text evidence="3">A lyase-type mechanism (elimination/hydration) is suggested for the cleavage of the lactyl ether bond of MurNAc 6-phosphate, with the formation of an alpha,beta-unsaturated aldehyde intermediate with (E)-stereochemistry, followed by the syn addition of water to give product.</text>
</comment>
<dbReference type="PROSITE" id="PS01272">
    <property type="entry name" value="GCKR"/>
    <property type="match status" value="1"/>
</dbReference>
<dbReference type="InterPro" id="IPR005488">
    <property type="entry name" value="Etherase_MurQ"/>
</dbReference>
<reference evidence="5 6" key="1">
    <citation type="submission" date="2020-08" db="EMBL/GenBank/DDBJ databases">
        <authorList>
            <person name="Liu C."/>
            <person name="Sun Q."/>
        </authorList>
    </citation>
    <scope>NUCLEOTIDE SEQUENCE [LARGE SCALE GENOMIC DNA]</scope>
    <source>
        <strain evidence="5 6">NSJ-61</strain>
    </source>
</reference>
<evidence type="ECO:0000256" key="2">
    <source>
        <dbReference type="ARBA" id="ARBA00023277"/>
    </source>
</evidence>
<comment type="catalytic activity">
    <reaction evidence="3">
        <text>N-acetyl-D-muramate 6-phosphate + H2O = N-acetyl-D-glucosamine 6-phosphate + (R)-lactate</text>
        <dbReference type="Rhea" id="RHEA:26410"/>
        <dbReference type="ChEBI" id="CHEBI:15377"/>
        <dbReference type="ChEBI" id="CHEBI:16004"/>
        <dbReference type="ChEBI" id="CHEBI:57513"/>
        <dbReference type="ChEBI" id="CHEBI:58722"/>
        <dbReference type="EC" id="4.2.1.126"/>
    </reaction>
</comment>
<dbReference type="EMBL" id="CP060636">
    <property type="protein sequence ID" value="QNM13853.1"/>
    <property type="molecule type" value="Genomic_DNA"/>
</dbReference>
<feature type="active site" evidence="3">
    <location>
        <position position="115"/>
    </location>
</feature>
<dbReference type="NCBIfam" id="NF003915">
    <property type="entry name" value="PRK05441.1"/>
    <property type="match status" value="1"/>
</dbReference>
<dbReference type="GO" id="GO:0097367">
    <property type="term" value="F:carbohydrate derivative binding"/>
    <property type="evidence" value="ECO:0007669"/>
    <property type="project" value="InterPro"/>
</dbReference>
<comment type="subunit">
    <text evidence="3">Homodimer.</text>
</comment>
<dbReference type="UniPathway" id="UPA00342"/>
<dbReference type="InterPro" id="IPR046348">
    <property type="entry name" value="SIS_dom_sf"/>
</dbReference>
<dbReference type="GO" id="GO:0016803">
    <property type="term" value="F:ether hydrolase activity"/>
    <property type="evidence" value="ECO:0007669"/>
    <property type="project" value="TreeGrafter"/>
</dbReference>
<dbReference type="NCBIfam" id="TIGR00274">
    <property type="entry name" value="N-acetylmuramic acid 6-phosphate etherase"/>
    <property type="match status" value="1"/>
</dbReference>
<dbReference type="Proteomes" id="UP000515856">
    <property type="component" value="Chromosome"/>
</dbReference>
<dbReference type="GO" id="GO:0046348">
    <property type="term" value="P:amino sugar catabolic process"/>
    <property type="evidence" value="ECO:0007669"/>
    <property type="project" value="InterPro"/>
</dbReference>
<dbReference type="KEGG" id="ehn:H9Q80_07905"/>
<organism evidence="5 6">
    <name type="scientific">[Eubacterium] hominis</name>
    <dbReference type="NCBI Taxonomy" id="2764325"/>
    <lineage>
        <taxon>Bacteria</taxon>
        <taxon>Bacillati</taxon>
        <taxon>Bacillota</taxon>
        <taxon>Erysipelotrichia</taxon>
        <taxon>Erysipelotrichales</taxon>
        <taxon>Erysipelotrichaceae</taxon>
        <taxon>Amedibacillus</taxon>
    </lineage>
</organism>
<dbReference type="Gene3D" id="3.40.50.10490">
    <property type="entry name" value="Glucose-6-phosphate isomerase like protein, domain 1"/>
    <property type="match status" value="1"/>
</dbReference>
<dbReference type="Pfam" id="PF20741">
    <property type="entry name" value="GKRP-like_C"/>
    <property type="match status" value="1"/>
</dbReference>
<dbReference type="RefSeq" id="WP_117451361.1">
    <property type="nucleotide sequence ID" value="NZ_CP060636.1"/>
</dbReference>
<dbReference type="AlphaFoldDB" id="A0A7G9GSS1"/>
<dbReference type="NCBIfam" id="NF009222">
    <property type="entry name" value="PRK12570.1"/>
    <property type="match status" value="1"/>
</dbReference>
<name>A0A7G9GSS1_9FIRM</name>
<dbReference type="PANTHER" id="PTHR10088">
    <property type="entry name" value="GLUCOKINASE REGULATORY PROTEIN"/>
    <property type="match status" value="1"/>
</dbReference>
<dbReference type="GO" id="GO:0016835">
    <property type="term" value="F:carbon-oxygen lyase activity"/>
    <property type="evidence" value="ECO:0007669"/>
    <property type="project" value="UniProtKB-UniRule"/>
</dbReference>
<dbReference type="PROSITE" id="PS51464">
    <property type="entry name" value="SIS"/>
    <property type="match status" value="1"/>
</dbReference>
<sequence>MIDLSKMTTEMVNPRTQTLSAMSIREAIEVMNQENINAVKCIEDQYDMIEKVINITSDVLEQGGRIIYMGAGTSGRIGLLDAVECPPTFGVDYDTVVGLIAGGENAFVKAVEGAEDSKDFGKTDLIDHHLTNKDVVIGIAASGRTPYVIGGLEYAQSIGAKTCAIVCNKNSEIKKVCPFTIEVEPGPEVLTGSTRLKAGTATKLVCNMISTISMIRIGKIYKNYMVDVKMSNEKLVTRGTNIVCSVTGCDSETAKAALDKSNGGVRIAIVMILLNCDKETACAALENVHGRIQDLVG</sequence>
<dbReference type="CDD" id="cd05007">
    <property type="entry name" value="SIS_Etherase"/>
    <property type="match status" value="1"/>
</dbReference>
<keyword evidence="1 3" id="KW-0456">Lyase</keyword>
<dbReference type="InterPro" id="IPR005486">
    <property type="entry name" value="Glucokinase_regulatory_CS"/>
</dbReference>
<dbReference type="GO" id="GO:0009254">
    <property type="term" value="P:peptidoglycan turnover"/>
    <property type="evidence" value="ECO:0007669"/>
    <property type="project" value="TreeGrafter"/>
</dbReference>
<evidence type="ECO:0000256" key="1">
    <source>
        <dbReference type="ARBA" id="ARBA00023239"/>
    </source>
</evidence>
<comment type="pathway">
    <text evidence="3">Amino-sugar metabolism; N-acetylmuramate degradation.</text>
</comment>
<dbReference type="PANTHER" id="PTHR10088:SF4">
    <property type="entry name" value="GLUCOKINASE REGULATORY PROTEIN"/>
    <property type="match status" value="1"/>
</dbReference>